<reference evidence="2" key="1">
    <citation type="submission" date="2022-12" db="EMBL/GenBank/DDBJ databases">
        <title>Paraconexibacter alkalitolerans sp. nov. and Baekduia alba sp. nov., isolated from soil and emended description of the genera Paraconexibacter (Chun et al., 2020) and Baekduia (An et al., 2020).</title>
        <authorList>
            <person name="Vieira S."/>
            <person name="Huber K.J."/>
            <person name="Geppert A."/>
            <person name="Wolf J."/>
            <person name="Neumann-Schaal M."/>
            <person name="Muesken M."/>
            <person name="Overmann J."/>
        </authorList>
    </citation>
    <scope>NUCLEOTIDE SEQUENCE</scope>
    <source>
        <strain evidence="2">AEG42_29</strain>
    </source>
</reference>
<dbReference type="EMBL" id="CP114014">
    <property type="protein sequence ID" value="XAY03438.1"/>
    <property type="molecule type" value="Genomic_DNA"/>
</dbReference>
<evidence type="ECO:0000259" key="1">
    <source>
        <dbReference type="PROSITE" id="PS51186"/>
    </source>
</evidence>
<dbReference type="AlphaFoldDB" id="A0AAU7APC0"/>
<protein>
    <recommendedName>
        <fullName evidence="1">N-acetyltransferase domain-containing protein</fullName>
    </recommendedName>
</protein>
<feature type="domain" description="N-acetyltransferase" evidence="1">
    <location>
        <begin position="27"/>
        <end position="159"/>
    </location>
</feature>
<dbReference type="Gene3D" id="3.40.630.30">
    <property type="match status" value="1"/>
</dbReference>
<organism evidence="2">
    <name type="scientific">Paraconexibacter sp. AEG42_29</name>
    <dbReference type="NCBI Taxonomy" id="2997339"/>
    <lineage>
        <taxon>Bacteria</taxon>
        <taxon>Bacillati</taxon>
        <taxon>Actinomycetota</taxon>
        <taxon>Thermoleophilia</taxon>
        <taxon>Solirubrobacterales</taxon>
        <taxon>Paraconexibacteraceae</taxon>
        <taxon>Paraconexibacter</taxon>
    </lineage>
</organism>
<dbReference type="Pfam" id="PF00583">
    <property type="entry name" value="Acetyltransf_1"/>
    <property type="match status" value="1"/>
</dbReference>
<dbReference type="PROSITE" id="PS51186">
    <property type="entry name" value="GNAT"/>
    <property type="match status" value="1"/>
</dbReference>
<dbReference type="CDD" id="cd04301">
    <property type="entry name" value="NAT_SF"/>
    <property type="match status" value="1"/>
</dbReference>
<accession>A0AAU7APC0</accession>
<dbReference type="KEGG" id="parq:DSM112329_00253"/>
<dbReference type="SUPFAM" id="SSF55729">
    <property type="entry name" value="Acyl-CoA N-acyltransferases (Nat)"/>
    <property type="match status" value="1"/>
</dbReference>
<dbReference type="InterPro" id="IPR000182">
    <property type="entry name" value="GNAT_dom"/>
</dbReference>
<dbReference type="RefSeq" id="WP_354699995.1">
    <property type="nucleotide sequence ID" value="NZ_CP114014.1"/>
</dbReference>
<evidence type="ECO:0000313" key="2">
    <source>
        <dbReference type="EMBL" id="XAY03438.1"/>
    </source>
</evidence>
<dbReference type="GO" id="GO:0016747">
    <property type="term" value="F:acyltransferase activity, transferring groups other than amino-acyl groups"/>
    <property type="evidence" value="ECO:0007669"/>
    <property type="project" value="InterPro"/>
</dbReference>
<dbReference type="InterPro" id="IPR016181">
    <property type="entry name" value="Acyl_CoA_acyltransferase"/>
</dbReference>
<proteinExistence type="predicted"/>
<name>A0AAU7APC0_9ACTN</name>
<gene>
    <name evidence="2" type="ORF">DSM112329_00253</name>
</gene>
<sequence length="159" mass="17412">MGEVVIITSLELTDAALIVAPSRPAPDGLRVDRSPDVALSRELYRTIGADYRWTDRLPWDEDAWVAHHARVETYVARLGDAVAGYYELDVAAGSAEVSIFGLLAHARGTGLGGHLLADALRRGLTLAPRVWLHTCTDDDPRALPNYRARGLRVFDVRPA</sequence>